<feature type="transmembrane region" description="Helical" evidence="1">
    <location>
        <begin position="115"/>
        <end position="137"/>
    </location>
</feature>
<evidence type="ECO:0000256" key="1">
    <source>
        <dbReference type="SAM" id="Phobius"/>
    </source>
</evidence>
<evidence type="ECO:0000313" key="2">
    <source>
        <dbReference type="EMBL" id="KAF3852256.1"/>
    </source>
</evidence>
<evidence type="ECO:0000313" key="3">
    <source>
        <dbReference type="Proteomes" id="UP000518266"/>
    </source>
</evidence>
<keyword evidence="1" id="KW-0472">Membrane</keyword>
<protein>
    <submittedName>
        <fullName evidence="2">Uncharacterized protein</fullName>
    </submittedName>
</protein>
<dbReference type="AlphaFoldDB" id="A0A7J5YRX6"/>
<keyword evidence="1" id="KW-1133">Transmembrane helix</keyword>
<accession>A0A7J5YRX6</accession>
<proteinExistence type="predicted"/>
<gene>
    <name evidence="2" type="ORF">F7725_005611</name>
</gene>
<reference evidence="2 3" key="1">
    <citation type="submission" date="2020-03" db="EMBL/GenBank/DDBJ databases">
        <title>Dissostichus mawsoni Genome sequencing and assembly.</title>
        <authorList>
            <person name="Park H."/>
        </authorList>
    </citation>
    <scope>NUCLEOTIDE SEQUENCE [LARGE SCALE GENOMIC DNA]</scope>
    <source>
        <strain evidence="2">DM0001</strain>
        <tissue evidence="2">Muscle</tissue>
    </source>
</reference>
<keyword evidence="1" id="KW-0812">Transmembrane</keyword>
<keyword evidence="3" id="KW-1185">Reference proteome</keyword>
<comment type="caution">
    <text evidence="2">The sequence shown here is derived from an EMBL/GenBank/DDBJ whole genome shotgun (WGS) entry which is preliminary data.</text>
</comment>
<dbReference type="OrthoDB" id="8582491at2759"/>
<dbReference type="EMBL" id="JAAKFY010000009">
    <property type="protein sequence ID" value="KAF3852256.1"/>
    <property type="molecule type" value="Genomic_DNA"/>
</dbReference>
<dbReference type="Proteomes" id="UP000518266">
    <property type="component" value="Unassembled WGS sequence"/>
</dbReference>
<organism evidence="2 3">
    <name type="scientific">Dissostichus mawsoni</name>
    <name type="common">Antarctic cod</name>
    <dbReference type="NCBI Taxonomy" id="36200"/>
    <lineage>
        <taxon>Eukaryota</taxon>
        <taxon>Metazoa</taxon>
        <taxon>Chordata</taxon>
        <taxon>Craniata</taxon>
        <taxon>Vertebrata</taxon>
        <taxon>Euteleostomi</taxon>
        <taxon>Actinopterygii</taxon>
        <taxon>Neopterygii</taxon>
        <taxon>Teleostei</taxon>
        <taxon>Neoteleostei</taxon>
        <taxon>Acanthomorphata</taxon>
        <taxon>Eupercaria</taxon>
        <taxon>Perciformes</taxon>
        <taxon>Notothenioidei</taxon>
        <taxon>Nototheniidae</taxon>
        <taxon>Dissostichus</taxon>
    </lineage>
</organism>
<sequence length="140" mass="15495">MGRDSRGERKDPAVATAMLQPGFYEQDIPKQLEGADIWCCALVLGPPQNGPVQSGNLCSGADRWRMRAPLTMVSPTMKALVDAVWGIWSIGASIYDYIHTNAMEERIHALEDIITIHQCVIGLLSTGVLVLFTYVFFKKL</sequence>
<feature type="transmembrane region" description="Helical" evidence="1">
    <location>
        <begin position="75"/>
        <end position="95"/>
    </location>
</feature>
<name>A0A7J5YRX6_DISMA</name>